<feature type="region of interest" description="Disordered" evidence="7">
    <location>
        <begin position="106"/>
        <end position="142"/>
    </location>
</feature>
<name>A0A947CVW3_HYDSH</name>
<proteinExistence type="inferred from homology"/>
<evidence type="ECO:0000256" key="2">
    <source>
        <dbReference type="ARBA" id="ARBA00022670"/>
    </source>
</evidence>
<evidence type="ECO:0000256" key="3">
    <source>
        <dbReference type="ARBA" id="ARBA00022801"/>
    </source>
</evidence>
<dbReference type="PANTHER" id="PTHR39178:SF1">
    <property type="entry name" value="RIBOSOMAL-PROCESSING CYSTEINE PROTEASE PRP"/>
    <property type="match status" value="1"/>
</dbReference>
<protein>
    <recommendedName>
        <fullName evidence="6">Ribosomal processing cysteine protease Prp</fullName>
    </recommendedName>
</protein>
<dbReference type="EMBL" id="JAHHQF010000038">
    <property type="protein sequence ID" value="MBT9281352.1"/>
    <property type="molecule type" value="Genomic_DNA"/>
</dbReference>
<dbReference type="Gene3D" id="3.30.70.1490">
    <property type="entry name" value="Cysteine protease Prp"/>
    <property type="match status" value="1"/>
</dbReference>
<dbReference type="SUPFAM" id="SSF118010">
    <property type="entry name" value="TM1457-like"/>
    <property type="match status" value="1"/>
</dbReference>
<gene>
    <name evidence="8" type="ORF">KM312_01625</name>
</gene>
<dbReference type="PANTHER" id="PTHR39178">
    <property type="entry name" value="HYPOTHETICAL RIBOSOME-ASSOCIATED PROTEIN"/>
    <property type="match status" value="1"/>
</dbReference>
<comment type="similarity">
    <text evidence="5">Belongs to the Prp family.</text>
</comment>
<evidence type="ECO:0000256" key="5">
    <source>
        <dbReference type="ARBA" id="ARBA00044503"/>
    </source>
</evidence>
<evidence type="ECO:0000313" key="9">
    <source>
        <dbReference type="Proteomes" id="UP000748108"/>
    </source>
</evidence>
<dbReference type="AlphaFoldDB" id="A0A947CVW3"/>
<reference evidence="8" key="1">
    <citation type="journal article" date="2021" name="Microbiology">
        <title>Metagenomic Analysis of the Microbial Community in the Underground Coal Fire Area (Kemerovo Region, Russia) Revealed Predominance of Thermophilic Members of the Phyla Deinococcus-thermus, Aquificae, and Firmicutes.</title>
        <authorList>
            <person name="Kadnikov V."/>
            <person name="Mardanov A.V."/>
            <person name="Beletsky A.V."/>
            <person name="Karnachuk O.V."/>
            <person name="Ravin N.V."/>
        </authorList>
    </citation>
    <scope>NUCLEOTIDE SEQUENCE</scope>
    <source>
        <strain evidence="8">RBS10-49</strain>
    </source>
</reference>
<dbReference type="GO" id="GO:0006508">
    <property type="term" value="P:proteolysis"/>
    <property type="evidence" value="ECO:0007669"/>
    <property type="project" value="UniProtKB-KW"/>
</dbReference>
<keyword evidence="1" id="KW-0690">Ribosome biogenesis</keyword>
<keyword evidence="4" id="KW-0788">Thiol protease</keyword>
<comment type="caution">
    <text evidence="8">The sequence shown here is derived from an EMBL/GenBank/DDBJ whole genome shotgun (WGS) entry which is preliminary data.</text>
</comment>
<dbReference type="Pfam" id="PF04327">
    <property type="entry name" value="Peptidase_Prp"/>
    <property type="match status" value="1"/>
</dbReference>
<evidence type="ECO:0000256" key="6">
    <source>
        <dbReference type="ARBA" id="ARBA00044538"/>
    </source>
</evidence>
<evidence type="ECO:0000256" key="1">
    <source>
        <dbReference type="ARBA" id="ARBA00022517"/>
    </source>
</evidence>
<feature type="compositionally biased region" description="Basic and acidic residues" evidence="7">
    <location>
        <begin position="123"/>
        <end position="142"/>
    </location>
</feature>
<sequence length="142" mass="14860">MIEVRVRRRDGVPVKIAVEGHAGYADPGEDIVCAGVSAITFGTANAVVRLTGLDPVKEMGKSGSLHFHLPAPGEGVPSERLRDARLLLEGMLVALKALAASYPDHVAVDDPEAPERAGGGGVDRVDRGRASEERRDLGISSG</sequence>
<evidence type="ECO:0000256" key="7">
    <source>
        <dbReference type="SAM" id="MobiDB-lite"/>
    </source>
</evidence>
<dbReference type="GO" id="GO:0042254">
    <property type="term" value="P:ribosome biogenesis"/>
    <property type="evidence" value="ECO:0007669"/>
    <property type="project" value="UniProtKB-KW"/>
</dbReference>
<dbReference type="InterPro" id="IPR007422">
    <property type="entry name" value="Peptidase_Prp"/>
</dbReference>
<keyword evidence="2 8" id="KW-0645">Protease</keyword>
<dbReference type="InterPro" id="IPR036764">
    <property type="entry name" value="Peptidase_Prp_sf"/>
</dbReference>
<dbReference type="GO" id="GO:0008234">
    <property type="term" value="F:cysteine-type peptidase activity"/>
    <property type="evidence" value="ECO:0007669"/>
    <property type="project" value="UniProtKB-KW"/>
</dbReference>
<dbReference type="CDD" id="cd16332">
    <property type="entry name" value="Prp-like"/>
    <property type="match status" value="1"/>
</dbReference>
<evidence type="ECO:0000313" key="8">
    <source>
        <dbReference type="EMBL" id="MBT9281352.1"/>
    </source>
</evidence>
<organism evidence="8 9">
    <name type="scientific">Hydrogenibacillus schlegelii</name>
    <name type="common">Bacillus schlegelii</name>
    <dbReference type="NCBI Taxonomy" id="1484"/>
    <lineage>
        <taxon>Bacteria</taxon>
        <taxon>Bacillati</taxon>
        <taxon>Bacillota</taxon>
        <taxon>Bacilli</taxon>
        <taxon>Bacillales</taxon>
        <taxon>Bacillales Family X. Incertae Sedis</taxon>
        <taxon>Hydrogenibacillus</taxon>
    </lineage>
</organism>
<evidence type="ECO:0000256" key="4">
    <source>
        <dbReference type="ARBA" id="ARBA00022807"/>
    </source>
</evidence>
<keyword evidence="3" id="KW-0378">Hydrolase</keyword>
<accession>A0A947CVW3</accession>
<dbReference type="Proteomes" id="UP000748108">
    <property type="component" value="Unassembled WGS sequence"/>
</dbReference>